<keyword evidence="3 5" id="KW-0418">Kinase</keyword>
<evidence type="ECO:0000259" key="4">
    <source>
        <dbReference type="Pfam" id="PF00294"/>
    </source>
</evidence>
<evidence type="ECO:0000313" key="5">
    <source>
        <dbReference type="EMBL" id="RVV98288.1"/>
    </source>
</evidence>
<evidence type="ECO:0000256" key="3">
    <source>
        <dbReference type="ARBA" id="ARBA00022777"/>
    </source>
</evidence>
<feature type="domain" description="Carbohydrate kinase PfkB" evidence="4">
    <location>
        <begin position="6"/>
        <end position="297"/>
    </location>
</feature>
<keyword evidence="6" id="KW-1185">Reference proteome</keyword>
<dbReference type="EMBL" id="RQXX01000002">
    <property type="protein sequence ID" value="RVV98288.1"/>
    <property type="molecule type" value="Genomic_DNA"/>
</dbReference>
<dbReference type="InterPro" id="IPR029056">
    <property type="entry name" value="Ribokinase-like"/>
</dbReference>
<accession>A0A438AI05</accession>
<dbReference type="PANTHER" id="PTHR43085:SF15">
    <property type="entry name" value="2-DEHYDRO-3-DEOXYGLUCONOKINASE"/>
    <property type="match status" value="1"/>
</dbReference>
<dbReference type="AlphaFoldDB" id="A0A438AI05"/>
<dbReference type="PANTHER" id="PTHR43085">
    <property type="entry name" value="HEXOKINASE FAMILY MEMBER"/>
    <property type="match status" value="1"/>
</dbReference>
<sequence>MAAARTLLCLGECMVELSDAGDGTYRRGFAGDTFNAAWYARRALGDGWRVAYGSCLGEDAISDEMAGFIAGEGIAADTLRRVSGRTVGLYMISLTHGERAFSYWRGNSAARLLAQDADWLAGVLNGAAHVHLSGITCAILPPAGRDTLRAALARARAAGTTVSFDTNLRPALWEDRATMQREVMATAAVSDILLPSFDEETALFGDATPADTIARYRAQGARQVVVKNGGGPVVLWSQGAEPVSLPVAPVARVVDTTAAGDSFAGTFLAATLDGAAPDEAVRSAARCAAEVIQVRGALMR</sequence>
<evidence type="ECO:0000313" key="6">
    <source>
        <dbReference type="Proteomes" id="UP000285908"/>
    </source>
</evidence>
<dbReference type="Proteomes" id="UP000285908">
    <property type="component" value="Unassembled WGS sequence"/>
</dbReference>
<evidence type="ECO:0000256" key="2">
    <source>
        <dbReference type="ARBA" id="ARBA00022679"/>
    </source>
</evidence>
<dbReference type="GO" id="GO:0019698">
    <property type="term" value="P:D-galacturonate catabolic process"/>
    <property type="evidence" value="ECO:0007669"/>
    <property type="project" value="TreeGrafter"/>
</dbReference>
<name>A0A438AI05_9RHOB</name>
<dbReference type="GO" id="GO:0006974">
    <property type="term" value="P:DNA damage response"/>
    <property type="evidence" value="ECO:0007669"/>
    <property type="project" value="TreeGrafter"/>
</dbReference>
<dbReference type="Pfam" id="PF00294">
    <property type="entry name" value="PfkB"/>
    <property type="match status" value="1"/>
</dbReference>
<dbReference type="CDD" id="cd01166">
    <property type="entry name" value="KdgK"/>
    <property type="match status" value="1"/>
</dbReference>
<dbReference type="SUPFAM" id="SSF53613">
    <property type="entry name" value="Ribokinase-like"/>
    <property type="match status" value="1"/>
</dbReference>
<proteinExistence type="inferred from homology"/>
<evidence type="ECO:0000256" key="1">
    <source>
        <dbReference type="ARBA" id="ARBA00010688"/>
    </source>
</evidence>
<comment type="caution">
    <text evidence="5">The sequence shown here is derived from an EMBL/GenBank/DDBJ whole genome shotgun (WGS) entry which is preliminary data.</text>
</comment>
<keyword evidence="2" id="KW-0808">Transferase</keyword>
<comment type="similarity">
    <text evidence="1">Belongs to the carbohydrate kinase PfkB family.</text>
</comment>
<dbReference type="Gene3D" id="3.40.1190.20">
    <property type="match status" value="1"/>
</dbReference>
<dbReference type="OrthoDB" id="9776822at2"/>
<protein>
    <submittedName>
        <fullName evidence="5">Sugar kinase</fullName>
    </submittedName>
</protein>
<dbReference type="GO" id="GO:0008673">
    <property type="term" value="F:2-dehydro-3-deoxygluconokinase activity"/>
    <property type="evidence" value="ECO:0007669"/>
    <property type="project" value="TreeGrafter"/>
</dbReference>
<gene>
    <name evidence="5" type="ORF">EKE94_04990</name>
</gene>
<dbReference type="GO" id="GO:0005829">
    <property type="term" value="C:cytosol"/>
    <property type="evidence" value="ECO:0007669"/>
    <property type="project" value="TreeGrafter"/>
</dbReference>
<dbReference type="GO" id="GO:0042840">
    <property type="term" value="P:D-glucuronate catabolic process"/>
    <property type="evidence" value="ECO:0007669"/>
    <property type="project" value="TreeGrafter"/>
</dbReference>
<dbReference type="InterPro" id="IPR050306">
    <property type="entry name" value="PfkB_Carbo_kinase"/>
</dbReference>
<reference evidence="5 6" key="1">
    <citation type="submission" date="2018-11" db="EMBL/GenBank/DDBJ databases">
        <title>Mesobaculum littorinae gen. nov., sp. nov., isolated from Littorina scabra that represents a novel genus of the order Rhodobacteraceae.</title>
        <authorList>
            <person name="Li F."/>
        </authorList>
    </citation>
    <scope>NUCLEOTIDE SEQUENCE [LARGE SCALE GENOMIC DNA]</scope>
    <source>
        <strain evidence="5 6">M0103</strain>
    </source>
</reference>
<dbReference type="RefSeq" id="WP_127905521.1">
    <property type="nucleotide sequence ID" value="NZ_RQXX01000002.1"/>
</dbReference>
<organism evidence="5 6">
    <name type="scientific">Mesobaculum littorinae</name>
    <dbReference type="NCBI Taxonomy" id="2486419"/>
    <lineage>
        <taxon>Bacteria</taxon>
        <taxon>Pseudomonadati</taxon>
        <taxon>Pseudomonadota</taxon>
        <taxon>Alphaproteobacteria</taxon>
        <taxon>Rhodobacterales</taxon>
        <taxon>Roseobacteraceae</taxon>
        <taxon>Mesobaculum</taxon>
    </lineage>
</organism>
<dbReference type="InterPro" id="IPR011611">
    <property type="entry name" value="PfkB_dom"/>
</dbReference>